<evidence type="ECO:0000259" key="12">
    <source>
        <dbReference type="Pfam" id="PF07715"/>
    </source>
</evidence>
<keyword evidence="14" id="KW-1185">Reference proteome</keyword>
<keyword evidence="4 8" id="KW-0812">Transmembrane</keyword>
<dbReference type="Gene3D" id="2.40.170.20">
    <property type="entry name" value="TonB-dependent receptor, beta-barrel domain"/>
    <property type="match status" value="1"/>
</dbReference>
<feature type="domain" description="TonB-dependent receptor-like beta-barrel" evidence="11">
    <location>
        <begin position="244"/>
        <end position="676"/>
    </location>
</feature>
<dbReference type="PROSITE" id="PS52016">
    <property type="entry name" value="TONB_DEPENDENT_REC_3"/>
    <property type="match status" value="1"/>
</dbReference>
<dbReference type="InterPro" id="IPR012910">
    <property type="entry name" value="Plug_dom"/>
</dbReference>
<keyword evidence="2 8" id="KW-0813">Transport</keyword>
<evidence type="ECO:0000256" key="7">
    <source>
        <dbReference type="ARBA" id="ARBA00023237"/>
    </source>
</evidence>
<evidence type="ECO:0000256" key="8">
    <source>
        <dbReference type="PROSITE-ProRule" id="PRU01360"/>
    </source>
</evidence>
<dbReference type="KEGG" id="puo:RZN69_20425"/>
<dbReference type="InterPro" id="IPR036942">
    <property type="entry name" value="Beta-barrel_TonB_sf"/>
</dbReference>
<evidence type="ECO:0000256" key="5">
    <source>
        <dbReference type="ARBA" id="ARBA00023077"/>
    </source>
</evidence>
<evidence type="ECO:0000256" key="9">
    <source>
        <dbReference type="RuleBase" id="RU003357"/>
    </source>
</evidence>
<evidence type="ECO:0000256" key="10">
    <source>
        <dbReference type="SAM" id="SignalP"/>
    </source>
</evidence>
<evidence type="ECO:0000259" key="11">
    <source>
        <dbReference type="Pfam" id="PF00593"/>
    </source>
</evidence>
<feature type="domain" description="TonB-dependent receptor plug" evidence="12">
    <location>
        <begin position="81"/>
        <end position="165"/>
    </location>
</feature>
<dbReference type="InterPro" id="IPR037066">
    <property type="entry name" value="Plug_dom_sf"/>
</dbReference>
<dbReference type="Proteomes" id="UP001304300">
    <property type="component" value="Chromosome"/>
</dbReference>
<dbReference type="GO" id="GO:0033214">
    <property type="term" value="P:siderophore-iron import into cell"/>
    <property type="evidence" value="ECO:0007669"/>
    <property type="project" value="TreeGrafter"/>
</dbReference>
<keyword evidence="7 8" id="KW-0998">Cell outer membrane</keyword>
<evidence type="ECO:0000256" key="3">
    <source>
        <dbReference type="ARBA" id="ARBA00022452"/>
    </source>
</evidence>
<keyword evidence="5 9" id="KW-0798">TonB box</keyword>
<dbReference type="EMBL" id="CP136920">
    <property type="protein sequence ID" value="WOO40992.1"/>
    <property type="molecule type" value="Genomic_DNA"/>
</dbReference>
<protein>
    <submittedName>
        <fullName evidence="13">TonB-dependent receptor</fullName>
    </submittedName>
</protein>
<keyword evidence="6 8" id="KW-0472">Membrane</keyword>
<accession>A0AAQ3L990</accession>
<reference evidence="13 14" key="1">
    <citation type="submission" date="2023-10" db="EMBL/GenBank/DDBJ databases">
        <title>Rubellicoccus peritrichatus gen. nov., sp. nov., isolated from an algae of coral reef tank.</title>
        <authorList>
            <person name="Luo J."/>
        </authorList>
    </citation>
    <scope>NUCLEOTIDE SEQUENCE [LARGE SCALE GENOMIC DNA]</scope>
    <source>
        <strain evidence="13 14">CR14</strain>
    </source>
</reference>
<evidence type="ECO:0000256" key="2">
    <source>
        <dbReference type="ARBA" id="ARBA00022448"/>
    </source>
</evidence>
<dbReference type="SUPFAM" id="SSF56935">
    <property type="entry name" value="Porins"/>
    <property type="match status" value="1"/>
</dbReference>
<name>A0AAQ3L990_9BACT</name>
<evidence type="ECO:0000313" key="13">
    <source>
        <dbReference type="EMBL" id="WOO40992.1"/>
    </source>
</evidence>
<comment type="similarity">
    <text evidence="8 9">Belongs to the TonB-dependent receptor family.</text>
</comment>
<dbReference type="PANTHER" id="PTHR30442:SF0">
    <property type="entry name" value="FE(3+) DICITRATE TRANSPORT PROTEIN FECA"/>
    <property type="match status" value="1"/>
</dbReference>
<proteinExistence type="inferred from homology"/>
<dbReference type="Pfam" id="PF07715">
    <property type="entry name" value="Plug"/>
    <property type="match status" value="1"/>
</dbReference>
<evidence type="ECO:0000256" key="4">
    <source>
        <dbReference type="ARBA" id="ARBA00022692"/>
    </source>
</evidence>
<dbReference type="InterPro" id="IPR039426">
    <property type="entry name" value="TonB-dep_rcpt-like"/>
</dbReference>
<dbReference type="RefSeq" id="WP_317833302.1">
    <property type="nucleotide sequence ID" value="NZ_CP136920.1"/>
</dbReference>
<keyword evidence="10" id="KW-0732">Signal</keyword>
<dbReference type="InterPro" id="IPR000531">
    <property type="entry name" value="Beta-barrel_TonB"/>
</dbReference>
<evidence type="ECO:0000256" key="6">
    <source>
        <dbReference type="ARBA" id="ARBA00023136"/>
    </source>
</evidence>
<keyword evidence="13" id="KW-0675">Receptor</keyword>
<feature type="chain" id="PRO_5042923662" evidence="10">
    <location>
        <begin position="21"/>
        <end position="706"/>
    </location>
</feature>
<feature type="signal peptide" evidence="10">
    <location>
        <begin position="1"/>
        <end position="20"/>
    </location>
</feature>
<dbReference type="GO" id="GO:0009279">
    <property type="term" value="C:cell outer membrane"/>
    <property type="evidence" value="ECO:0007669"/>
    <property type="project" value="UniProtKB-SubCell"/>
</dbReference>
<comment type="subcellular location">
    <subcellularLocation>
        <location evidence="1 8">Cell outer membrane</location>
        <topology evidence="1 8">Multi-pass membrane protein</topology>
    </subcellularLocation>
</comment>
<gene>
    <name evidence="13" type="ORF">RZN69_20425</name>
</gene>
<keyword evidence="3 8" id="KW-1134">Transmembrane beta strand</keyword>
<organism evidence="13 14">
    <name type="scientific">Rubellicoccus peritrichatus</name>
    <dbReference type="NCBI Taxonomy" id="3080537"/>
    <lineage>
        <taxon>Bacteria</taxon>
        <taxon>Pseudomonadati</taxon>
        <taxon>Verrucomicrobiota</taxon>
        <taxon>Opitutia</taxon>
        <taxon>Puniceicoccales</taxon>
        <taxon>Cerasicoccaceae</taxon>
        <taxon>Rubellicoccus</taxon>
    </lineage>
</organism>
<evidence type="ECO:0000256" key="1">
    <source>
        <dbReference type="ARBA" id="ARBA00004571"/>
    </source>
</evidence>
<dbReference type="PANTHER" id="PTHR30442">
    <property type="entry name" value="IRON III DICITRATE TRANSPORT PROTEIN FECA"/>
    <property type="match status" value="1"/>
</dbReference>
<dbReference type="Gene3D" id="2.170.130.10">
    <property type="entry name" value="TonB-dependent receptor, plug domain"/>
    <property type="match status" value="1"/>
</dbReference>
<evidence type="ECO:0000313" key="14">
    <source>
        <dbReference type="Proteomes" id="UP001304300"/>
    </source>
</evidence>
<dbReference type="AlphaFoldDB" id="A0AAQ3L990"/>
<sequence>MRTALLTALALQMGFASSYAQNNAENSNTAAQNLPELEEMQAEEAAPISETFYLPEVEGTKVYAGKKTTVAVLDQMPPIVDQDLRETFVTIPGINVTERAIPSNVSISYRGLGDPHESEDVLTMQNGIPLQSDWFGYSAVYYTPPIESVEKIEFIRGGGALLYGPQIGPVINYVTPLPRTDTDFSNTSQFIGGSAGLYSIYTAFSGTTNDLGYFADFSVKGADGKRANADYLVFSGNLTTTYPLSDDSQIRFDFTGYSSNSGEAGTLSQAQYDADRYLTTTPVNRIWIDRYFPTLTYNKEFSNDALLEVKTWGGYQDRFSRRASAGSLNTNLDRREFYFYGLDTRYRRDWVGAGSDDNTLTAGFTFYYADAPRTRERGFSTGTTGTDVFKVANSTLYGAMFAENVFRYGDFAVIPSFRLDVSSLESKEEFNTGVTRPLFDSSETAVVPLGGLGFTYDYTENNQAYLNLSTSYSPKDYGDLGNPTSNTARVADDGTAYNFQAELGTRGSPTSYLQYDASIFFMRLTDIVESQTLLNGDQLQANAGDANYFGAEAAGSFDLIGFIDEQNDTNYVDQIGSFSLFANTSLLSAEFTSGQFNGNTPSHAPAMLWKWGGIWDWKDRVRLSITGQFNSKQYWQDSNTSNGTVPDQIPAYMVWDMSAEFIVTENISILGGINNLFNANYYSRIRSNGIDPLDPRNFWLGARASF</sequence>
<dbReference type="Pfam" id="PF00593">
    <property type="entry name" value="TonB_dep_Rec_b-barrel"/>
    <property type="match status" value="1"/>
</dbReference>